<feature type="compositionally biased region" description="Low complexity" evidence="2">
    <location>
        <begin position="664"/>
        <end position="673"/>
    </location>
</feature>
<name>A0A6A5X7R3_9PLEO</name>
<dbReference type="GeneID" id="54289923"/>
<dbReference type="Gene3D" id="3.40.50.10190">
    <property type="entry name" value="BRCT domain"/>
    <property type="match status" value="4"/>
</dbReference>
<evidence type="ECO:0000256" key="2">
    <source>
        <dbReference type="SAM" id="MobiDB-lite"/>
    </source>
</evidence>
<organism evidence="4 5">
    <name type="scientific">Aaosphaeria arxii CBS 175.79</name>
    <dbReference type="NCBI Taxonomy" id="1450172"/>
    <lineage>
        <taxon>Eukaryota</taxon>
        <taxon>Fungi</taxon>
        <taxon>Dikarya</taxon>
        <taxon>Ascomycota</taxon>
        <taxon>Pezizomycotina</taxon>
        <taxon>Dothideomycetes</taxon>
        <taxon>Pleosporomycetidae</taxon>
        <taxon>Pleosporales</taxon>
        <taxon>Pleosporales incertae sedis</taxon>
        <taxon>Aaosphaeria</taxon>
    </lineage>
</organism>
<dbReference type="RefSeq" id="XP_033377414.1">
    <property type="nucleotide sequence ID" value="XM_033532526.1"/>
</dbReference>
<keyword evidence="1" id="KW-0677">Repeat</keyword>
<dbReference type="PROSITE" id="PS50172">
    <property type="entry name" value="BRCT"/>
    <property type="match status" value="4"/>
</dbReference>
<dbReference type="EMBL" id="ML978080">
    <property type="protein sequence ID" value="KAF2009075.1"/>
    <property type="molecule type" value="Genomic_DNA"/>
</dbReference>
<dbReference type="SUPFAM" id="SSF52113">
    <property type="entry name" value="BRCT domain"/>
    <property type="match status" value="3"/>
</dbReference>
<feature type="compositionally biased region" description="Low complexity" evidence="2">
    <location>
        <begin position="614"/>
        <end position="636"/>
    </location>
</feature>
<feature type="compositionally biased region" description="Low complexity" evidence="2">
    <location>
        <begin position="571"/>
        <end position="588"/>
    </location>
</feature>
<feature type="compositionally biased region" description="Basic and acidic residues" evidence="2">
    <location>
        <begin position="513"/>
        <end position="524"/>
    </location>
</feature>
<dbReference type="InterPro" id="IPR001357">
    <property type="entry name" value="BRCT_dom"/>
</dbReference>
<dbReference type="CDD" id="cd17731">
    <property type="entry name" value="BRCT_TopBP1_rpt2_like"/>
    <property type="match status" value="1"/>
</dbReference>
<feature type="compositionally biased region" description="Polar residues" evidence="2">
    <location>
        <begin position="551"/>
        <end position="570"/>
    </location>
</feature>
<reference evidence="4" key="1">
    <citation type="journal article" date="2020" name="Stud. Mycol.">
        <title>101 Dothideomycetes genomes: a test case for predicting lifestyles and emergence of pathogens.</title>
        <authorList>
            <person name="Haridas S."/>
            <person name="Albert R."/>
            <person name="Binder M."/>
            <person name="Bloem J."/>
            <person name="Labutti K."/>
            <person name="Salamov A."/>
            <person name="Andreopoulos B."/>
            <person name="Baker S."/>
            <person name="Barry K."/>
            <person name="Bills G."/>
            <person name="Bluhm B."/>
            <person name="Cannon C."/>
            <person name="Castanera R."/>
            <person name="Culley D."/>
            <person name="Daum C."/>
            <person name="Ezra D."/>
            <person name="Gonzalez J."/>
            <person name="Henrissat B."/>
            <person name="Kuo A."/>
            <person name="Liang C."/>
            <person name="Lipzen A."/>
            <person name="Lutzoni F."/>
            <person name="Magnuson J."/>
            <person name="Mondo S."/>
            <person name="Nolan M."/>
            <person name="Ohm R."/>
            <person name="Pangilinan J."/>
            <person name="Park H.-J."/>
            <person name="Ramirez L."/>
            <person name="Alfaro M."/>
            <person name="Sun H."/>
            <person name="Tritt A."/>
            <person name="Yoshinaga Y."/>
            <person name="Zwiers L.-H."/>
            <person name="Turgeon B."/>
            <person name="Goodwin S."/>
            <person name="Spatafora J."/>
            <person name="Crous P."/>
            <person name="Grigoriev I."/>
        </authorList>
    </citation>
    <scope>NUCLEOTIDE SEQUENCE</scope>
    <source>
        <strain evidence="4">CBS 175.79</strain>
    </source>
</reference>
<feature type="domain" description="BRCT" evidence="3">
    <location>
        <begin position="311"/>
        <end position="410"/>
    </location>
</feature>
<feature type="region of interest" description="Disordered" evidence="2">
    <location>
        <begin position="198"/>
        <end position="245"/>
    </location>
</feature>
<dbReference type="CDD" id="cd18433">
    <property type="entry name" value="BRCT_Rad4_rpt3"/>
    <property type="match status" value="1"/>
</dbReference>
<evidence type="ECO:0000256" key="1">
    <source>
        <dbReference type="ARBA" id="ARBA00022737"/>
    </source>
</evidence>
<dbReference type="InterPro" id="IPR059215">
    <property type="entry name" value="BRCT2_TopBP1-like"/>
</dbReference>
<dbReference type="SMART" id="SM00292">
    <property type="entry name" value="BRCT"/>
    <property type="match status" value="3"/>
</dbReference>
<dbReference type="Pfam" id="PF12738">
    <property type="entry name" value="PTCB-BRCT"/>
    <property type="match status" value="3"/>
</dbReference>
<feature type="compositionally biased region" description="Basic and acidic residues" evidence="2">
    <location>
        <begin position="198"/>
        <end position="210"/>
    </location>
</feature>
<proteinExistence type="predicted"/>
<dbReference type="GO" id="GO:0033314">
    <property type="term" value="P:mitotic DNA replication checkpoint signaling"/>
    <property type="evidence" value="ECO:0007669"/>
    <property type="project" value="TreeGrafter"/>
</dbReference>
<gene>
    <name evidence="4" type="ORF">BU24DRAFT_468471</name>
</gene>
<sequence>MATTDGGHGMREMPLTGVVLCCTSIPPEQRTQLAAIGAQMGATIKLDLTSDVTHLIVGSTNSAKYRYVAKSREDVKVLAPEWLEALRTIWMEGEDVDVEGMEKQYKLPAFYGLKICLTGFDDPDQRKYIQETVVHNGAEYHGDLTKSVTHLIAATPTGKKYEHAINWQMNIVTWEWFEQSCQRGMALDESFFHPTMASEDRGKGAWDRRQSPTNQLGKRARDPDEPRPVNPLRRKLRRSASSRMGTQSEALWAGITAVGLEQQKADGDDWTDPVDVASGNSLAINAPAQLDKIMLPDPALTTGPPQQLSRVNDGIFQHRSVLIHAFDSHKTNILRDHLSGNGAVVLQGPEIIPTLPNDVRRKAFLVVPHDVASDLASLPGGAGDLSLVTNWWVEQCLHKKSLVDPYESILCQPFNKLSISGFDGLIINSTGFSGIELLQVTKVVALMGASYDEYLTTKTSTIVCSSTTPNEAKLKFARSNRIQVVSAEWLWECIRTGQRQPYEPYSLVHIDAGDRQRSRRRPDPFTEVPTAPLSEEDSAKLRRKAHASKPSGKSQPQGSRSSARSLELNLSASADPTPASATEAATTTIRQDDEEPSIELYDGPASHPLQDIHPSVNSPRRPSTSSNTSNARSPSSKARSITTRNDGKAVTDPTAPQDPTSDRASAPPAAASIEEAKPDYSSIMSELLAHRKPTSNTNATTKRQPRRQLGRATSTRSNPSTADEPTSRASSVVAEERARSLHEPPEPRAAPKRQATGIAEYEPSQELGWDAPGAQEAREKMILALGGTVDEESAGVVRSIGVVRDVVAGEVVDDRQIRAGRRRRG</sequence>
<dbReference type="GO" id="GO:0007095">
    <property type="term" value="P:mitotic G2 DNA damage checkpoint signaling"/>
    <property type="evidence" value="ECO:0007669"/>
    <property type="project" value="TreeGrafter"/>
</dbReference>
<evidence type="ECO:0000259" key="3">
    <source>
        <dbReference type="PROSITE" id="PS50172"/>
    </source>
</evidence>
<dbReference type="AlphaFoldDB" id="A0A6A5X7R3"/>
<dbReference type="PANTHER" id="PTHR13561:SF20">
    <property type="entry name" value="DNA TOPOISOMERASE 2-BINDING PROTEIN 1"/>
    <property type="match status" value="1"/>
</dbReference>
<dbReference type="Proteomes" id="UP000799778">
    <property type="component" value="Unassembled WGS sequence"/>
</dbReference>
<accession>A0A6A5X7R3</accession>
<evidence type="ECO:0000313" key="4">
    <source>
        <dbReference type="EMBL" id="KAF2009075.1"/>
    </source>
</evidence>
<keyword evidence="5" id="KW-1185">Reference proteome</keyword>
<dbReference type="PANTHER" id="PTHR13561">
    <property type="entry name" value="DNA REPLICATION REGULATOR DPB11-RELATED"/>
    <property type="match status" value="1"/>
</dbReference>
<feature type="domain" description="BRCT" evidence="3">
    <location>
        <begin position="105"/>
        <end position="194"/>
    </location>
</feature>
<feature type="domain" description="BRCT" evidence="3">
    <location>
        <begin position="10"/>
        <end position="83"/>
    </location>
</feature>
<feature type="domain" description="BRCT" evidence="3">
    <location>
        <begin position="422"/>
        <end position="507"/>
    </location>
</feature>
<dbReference type="OrthoDB" id="251770at2759"/>
<feature type="compositionally biased region" description="Polar residues" evidence="2">
    <location>
        <begin position="711"/>
        <end position="730"/>
    </location>
</feature>
<dbReference type="InterPro" id="IPR036420">
    <property type="entry name" value="BRCT_dom_sf"/>
</dbReference>
<evidence type="ECO:0000313" key="5">
    <source>
        <dbReference type="Proteomes" id="UP000799778"/>
    </source>
</evidence>
<protein>
    <recommendedName>
        <fullName evidence="3">BRCT domain-containing protein</fullName>
    </recommendedName>
</protein>
<feature type="compositionally biased region" description="Basic and acidic residues" evidence="2">
    <location>
        <begin position="734"/>
        <end position="746"/>
    </location>
</feature>
<dbReference type="GO" id="GO:0006270">
    <property type="term" value="P:DNA replication initiation"/>
    <property type="evidence" value="ECO:0007669"/>
    <property type="project" value="TreeGrafter"/>
</dbReference>
<dbReference type="CDD" id="cd17723">
    <property type="entry name" value="BRCT_Rad4_rpt4"/>
    <property type="match status" value="1"/>
</dbReference>
<feature type="region of interest" description="Disordered" evidence="2">
    <location>
        <begin position="513"/>
        <end position="768"/>
    </location>
</feature>